<evidence type="ECO:0000313" key="4">
    <source>
        <dbReference type="EMBL" id="TPX57855.1"/>
    </source>
</evidence>
<evidence type="ECO:0000256" key="3">
    <source>
        <dbReference type="ARBA" id="ARBA00022927"/>
    </source>
</evidence>
<keyword evidence="2" id="KW-0344">Guanine-nucleotide releasing factor</keyword>
<dbReference type="Pfam" id="PF04421">
    <property type="entry name" value="Mss4"/>
    <property type="match status" value="1"/>
</dbReference>
<keyword evidence="3" id="KW-0653">Protein transport</keyword>
<dbReference type="GO" id="GO:0016020">
    <property type="term" value="C:membrane"/>
    <property type="evidence" value="ECO:0007669"/>
    <property type="project" value="TreeGrafter"/>
</dbReference>
<dbReference type="InterPro" id="IPR007515">
    <property type="entry name" value="Mss4"/>
</dbReference>
<dbReference type="GO" id="GO:0015031">
    <property type="term" value="P:protein transport"/>
    <property type="evidence" value="ECO:0007669"/>
    <property type="project" value="UniProtKB-KW"/>
</dbReference>
<dbReference type="SUPFAM" id="SSF51316">
    <property type="entry name" value="Mss4-like"/>
    <property type="match status" value="1"/>
</dbReference>
<dbReference type="GO" id="GO:0005829">
    <property type="term" value="C:cytosol"/>
    <property type="evidence" value="ECO:0007669"/>
    <property type="project" value="TreeGrafter"/>
</dbReference>
<dbReference type="GO" id="GO:0007264">
    <property type="term" value="P:small GTPase-mediated signal transduction"/>
    <property type="evidence" value="ECO:0007669"/>
    <property type="project" value="InterPro"/>
</dbReference>
<dbReference type="GO" id="GO:0005085">
    <property type="term" value="F:guanyl-nucleotide exchange factor activity"/>
    <property type="evidence" value="ECO:0007669"/>
    <property type="project" value="UniProtKB-KW"/>
</dbReference>
<dbReference type="PANTHER" id="PTHR13276:SF0">
    <property type="entry name" value="GUANINE NUCLEOTIDE EXCHANGE FACTOR MSS4"/>
    <property type="match status" value="1"/>
</dbReference>
<dbReference type="PANTHER" id="PTHR13276">
    <property type="entry name" value="GUANINE NUCLEOTIDE EXCHANGE FACTOR MSS4"/>
    <property type="match status" value="1"/>
</dbReference>
<dbReference type="PROSITE" id="PS51796">
    <property type="entry name" value="MSS4"/>
    <property type="match status" value="1"/>
</dbReference>
<dbReference type="EMBL" id="QEAQ01000046">
    <property type="protein sequence ID" value="TPX57855.1"/>
    <property type="molecule type" value="Genomic_DNA"/>
</dbReference>
<evidence type="ECO:0000256" key="2">
    <source>
        <dbReference type="ARBA" id="ARBA00022658"/>
    </source>
</evidence>
<organism evidence="4 5">
    <name type="scientific">Powellomyces hirtus</name>
    <dbReference type="NCBI Taxonomy" id="109895"/>
    <lineage>
        <taxon>Eukaryota</taxon>
        <taxon>Fungi</taxon>
        <taxon>Fungi incertae sedis</taxon>
        <taxon>Chytridiomycota</taxon>
        <taxon>Chytridiomycota incertae sedis</taxon>
        <taxon>Chytridiomycetes</taxon>
        <taxon>Spizellomycetales</taxon>
        <taxon>Powellomycetaceae</taxon>
        <taxon>Powellomyces</taxon>
    </lineage>
</organism>
<dbReference type="InterPro" id="IPR011057">
    <property type="entry name" value="Mss4-like_sf"/>
</dbReference>
<dbReference type="AlphaFoldDB" id="A0A507E3E6"/>
<keyword evidence="1" id="KW-0813">Transport</keyword>
<keyword evidence="5" id="KW-1185">Reference proteome</keyword>
<gene>
    <name evidence="4" type="ORF">PhCBS80983_g03537</name>
</gene>
<accession>A0A507E3E6</accession>
<dbReference type="GO" id="GO:0008270">
    <property type="term" value="F:zinc ion binding"/>
    <property type="evidence" value="ECO:0007669"/>
    <property type="project" value="TreeGrafter"/>
</dbReference>
<dbReference type="InterPro" id="IPR011323">
    <property type="entry name" value="Mss4/transl-control_tumour"/>
</dbReference>
<proteinExistence type="predicted"/>
<evidence type="ECO:0000313" key="5">
    <source>
        <dbReference type="Proteomes" id="UP000318582"/>
    </source>
</evidence>
<reference evidence="4 5" key="1">
    <citation type="journal article" date="2019" name="Sci. Rep.">
        <title>Comparative genomics of chytrid fungi reveal insights into the obligate biotrophic and pathogenic lifestyle of Synchytrium endobioticum.</title>
        <authorList>
            <person name="van de Vossenberg B.T.L.H."/>
            <person name="Warris S."/>
            <person name="Nguyen H.D.T."/>
            <person name="van Gent-Pelzer M.P.E."/>
            <person name="Joly D.L."/>
            <person name="van de Geest H.C."/>
            <person name="Bonants P.J.M."/>
            <person name="Smith D.S."/>
            <person name="Levesque C.A."/>
            <person name="van der Lee T.A.J."/>
        </authorList>
    </citation>
    <scope>NUCLEOTIDE SEQUENCE [LARGE SCALE GENOMIC DNA]</scope>
    <source>
        <strain evidence="4 5">CBS 809.83</strain>
    </source>
</reference>
<name>A0A507E3E6_9FUNG</name>
<evidence type="ECO:0000256" key="1">
    <source>
        <dbReference type="ARBA" id="ARBA00022448"/>
    </source>
</evidence>
<comment type="caution">
    <text evidence="4">The sequence shown here is derived from an EMBL/GenBank/DDBJ whole genome shotgun (WGS) entry which is preliminary data.</text>
</comment>
<dbReference type="GO" id="GO:0006892">
    <property type="term" value="P:post-Golgi vesicle-mediated transport"/>
    <property type="evidence" value="ECO:0007669"/>
    <property type="project" value="TreeGrafter"/>
</dbReference>
<evidence type="ECO:0008006" key="6">
    <source>
        <dbReference type="Google" id="ProtNLM"/>
    </source>
</evidence>
<dbReference type="STRING" id="109895.A0A507E3E6"/>
<dbReference type="Gene3D" id="2.170.150.10">
    <property type="entry name" value="Metal Binding Protein, Guanine Nucleotide Exchange Factor, Chain A"/>
    <property type="match status" value="1"/>
</dbReference>
<dbReference type="Proteomes" id="UP000318582">
    <property type="component" value="Unassembled WGS sequence"/>
</dbReference>
<sequence length="152" mass="16194">MDMITDISTANPAAAAVGGLTSYAKATKAAVQLVQPQTLTNSYDIHCSMCRSLVLKRGVAKKQPSDSAVQLPLPAATQDPSTSTYPLVPGYLWVVNDMMAFENVGFTKAVPGGDDTRYLSCADCDIGPIGYHPARVPKAFLIAADRVRYNVV</sequence>
<protein>
    <recommendedName>
        <fullName evidence="6">Mss4-like protein</fullName>
    </recommendedName>
</protein>